<evidence type="ECO:0000256" key="4">
    <source>
        <dbReference type="ARBA" id="ARBA00024746"/>
    </source>
</evidence>
<dbReference type="Gene3D" id="2.30.30.910">
    <property type="match status" value="1"/>
</dbReference>
<dbReference type="GO" id="GO:0044781">
    <property type="term" value="P:bacterial-type flagellum organization"/>
    <property type="evidence" value="ECO:0007669"/>
    <property type="project" value="UniProtKB-UniRule"/>
</dbReference>
<comment type="similarity">
    <text evidence="1 5">Belongs to the FlgD family.</text>
</comment>
<evidence type="ECO:0000256" key="1">
    <source>
        <dbReference type="ARBA" id="ARBA00010577"/>
    </source>
</evidence>
<dbReference type="Pfam" id="PF03963">
    <property type="entry name" value="FlgD"/>
    <property type="match status" value="1"/>
</dbReference>
<protein>
    <recommendedName>
        <fullName evidence="2 5">Basal-body rod modification protein FlgD</fullName>
    </recommendedName>
</protein>
<proteinExistence type="inferred from homology"/>
<feature type="domain" description="FlgD Tudor-like" evidence="7">
    <location>
        <begin position="88"/>
        <end position="221"/>
    </location>
</feature>
<dbReference type="InterPro" id="IPR025963">
    <property type="entry name" value="FLgD_Tudor"/>
</dbReference>
<dbReference type="Pfam" id="PF13861">
    <property type="entry name" value="FLgD_tudor"/>
    <property type="match status" value="1"/>
</dbReference>
<dbReference type="Proteomes" id="UP000515917">
    <property type="component" value="Chromosome"/>
</dbReference>
<dbReference type="Gene3D" id="2.60.40.4070">
    <property type="match status" value="1"/>
</dbReference>
<comment type="function">
    <text evidence="4 5">Required for flagellar hook formation. May act as a scaffolding protein.</text>
</comment>
<organism evidence="8 9">
    <name type="scientific">Iodobacter fluviatilis</name>
    <dbReference type="NCBI Taxonomy" id="537"/>
    <lineage>
        <taxon>Bacteria</taxon>
        <taxon>Pseudomonadati</taxon>
        <taxon>Pseudomonadota</taxon>
        <taxon>Betaproteobacteria</taxon>
        <taxon>Neisseriales</taxon>
        <taxon>Chitinibacteraceae</taxon>
        <taxon>Iodobacter</taxon>
    </lineage>
</organism>
<evidence type="ECO:0000256" key="2">
    <source>
        <dbReference type="ARBA" id="ARBA00016013"/>
    </source>
</evidence>
<dbReference type="InterPro" id="IPR005648">
    <property type="entry name" value="FlgD"/>
</dbReference>
<sequence length="224" mass="23765">MVARTTVNSTTDYSALNQKAGTAKASAADQQQDRFLKLLVKQLQSQDPMNPMDNAATTSQMAQISSVTGIEKLNTTMQTMLASFSAAQSFQAAALIGKEVLTVGNKMKFDGTKPVDTRIDLPSGVSHIKVSIMDKNGLVVDNITLPQQPAGAAAVAWDGKMDNGDKAPAGDYLISARGVQDGKEIALNTLTWQTASSVELAKTGVKVMLADQSSVDFSAVRQIR</sequence>
<evidence type="ECO:0000256" key="5">
    <source>
        <dbReference type="RuleBase" id="RU362076"/>
    </source>
</evidence>
<keyword evidence="8" id="KW-0969">Cilium</keyword>
<accession>A0A7G3GCE5</accession>
<dbReference type="EMBL" id="CP025781">
    <property type="protein sequence ID" value="QBC44702.1"/>
    <property type="molecule type" value="Genomic_DNA"/>
</dbReference>
<keyword evidence="8" id="KW-0282">Flagellum</keyword>
<dbReference type="RefSeq" id="WP_130107228.1">
    <property type="nucleotide sequence ID" value="NZ_CP025781.1"/>
</dbReference>
<name>A0A7G3GCE5_9NEIS</name>
<keyword evidence="3 5" id="KW-1005">Bacterial flagellum biogenesis</keyword>
<dbReference type="InterPro" id="IPR025965">
    <property type="entry name" value="FlgD/Vpr_Ig-like"/>
</dbReference>
<reference evidence="8 9" key="1">
    <citation type="submission" date="2018-01" db="EMBL/GenBank/DDBJ databases">
        <title>Genome sequence of Iodobacter sp. strain PCH194 isolated from Indian Trans-Himalaya.</title>
        <authorList>
            <person name="Kumar V."/>
            <person name="Thakur V."/>
            <person name="Kumar S."/>
            <person name="Singh D."/>
        </authorList>
    </citation>
    <scope>NUCLEOTIDE SEQUENCE [LARGE SCALE GENOMIC DNA]</scope>
    <source>
        <strain evidence="8 9">PCH194</strain>
    </source>
</reference>
<evidence type="ECO:0000313" key="9">
    <source>
        <dbReference type="Proteomes" id="UP000515917"/>
    </source>
</evidence>
<evidence type="ECO:0000259" key="6">
    <source>
        <dbReference type="Pfam" id="PF13860"/>
    </source>
</evidence>
<evidence type="ECO:0000313" key="8">
    <source>
        <dbReference type="EMBL" id="QBC44702.1"/>
    </source>
</evidence>
<evidence type="ECO:0000259" key="7">
    <source>
        <dbReference type="Pfam" id="PF13861"/>
    </source>
</evidence>
<evidence type="ECO:0000256" key="3">
    <source>
        <dbReference type="ARBA" id="ARBA00022795"/>
    </source>
</evidence>
<dbReference type="Pfam" id="PF13860">
    <property type="entry name" value="FlgD_ig"/>
    <property type="match status" value="1"/>
</dbReference>
<dbReference type="AlphaFoldDB" id="A0A7G3GCE5"/>
<gene>
    <name evidence="8" type="ORF">C1H71_14965</name>
</gene>
<keyword evidence="8" id="KW-0966">Cell projection</keyword>
<keyword evidence="9" id="KW-1185">Reference proteome</keyword>
<dbReference type="KEGG" id="ifl:C1H71_14965"/>
<feature type="domain" description="FlgD/Vpr Ig-like" evidence="6">
    <location>
        <begin position="104"/>
        <end position="179"/>
    </location>
</feature>